<dbReference type="EMBL" id="KV907516">
    <property type="protein sequence ID" value="OOF90562.1"/>
    <property type="molecule type" value="Genomic_DNA"/>
</dbReference>
<name>A0A1R3R7U4_ASPC5</name>
<gene>
    <name evidence="3" type="ORF">ASPCADRAFT_135030</name>
</gene>
<evidence type="ECO:0000313" key="4">
    <source>
        <dbReference type="Proteomes" id="UP000188318"/>
    </source>
</evidence>
<keyword evidence="1" id="KW-0677">Repeat</keyword>
<dbReference type="OrthoDB" id="5389929at2759"/>
<reference evidence="4" key="1">
    <citation type="journal article" date="2017" name="Genome Biol.">
        <title>Comparative genomics reveals high biological diversity and specific adaptations in the industrially and medically important fungal genus Aspergillus.</title>
        <authorList>
            <person name="de Vries R.P."/>
            <person name="Riley R."/>
            <person name="Wiebenga A."/>
            <person name="Aguilar-Osorio G."/>
            <person name="Amillis S."/>
            <person name="Uchima C.A."/>
            <person name="Anderluh G."/>
            <person name="Asadollahi M."/>
            <person name="Askin M."/>
            <person name="Barry K."/>
            <person name="Battaglia E."/>
            <person name="Bayram O."/>
            <person name="Benocci T."/>
            <person name="Braus-Stromeyer S.A."/>
            <person name="Caldana C."/>
            <person name="Canovas D."/>
            <person name="Cerqueira G.C."/>
            <person name="Chen F."/>
            <person name="Chen W."/>
            <person name="Choi C."/>
            <person name="Clum A."/>
            <person name="Dos Santos R.A."/>
            <person name="Damasio A.R."/>
            <person name="Diallinas G."/>
            <person name="Emri T."/>
            <person name="Fekete E."/>
            <person name="Flipphi M."/>
            <person name="Freyberg S."/>
            <person name="Gallo A."/>
            <person name="Gournas C."/>
            <person name="Habgood R."/>
            <person name="Hainaut M."/>
            <person name="Harispe M.L."/>
            <person name="Henrissat B."/>
            <person name="Hilden K.S."/>
            <person name="Hope R."/>
            <person name="Hossain A."/>
            <person name="Karabika E."/>
            <person name="Karaffa L."/>
            <person name="Karanyi Z."/>
            <person name="Krasevec N."/>
            <person name="Kuo A."/>
            <person name="Kusch H."/>
            <person name="LaButti K."/>
            <person name="Lagendijk E.L."/>
            <person name="Lapidus A."/>
            <person name="Levasseur A."/>
            <person name="Lindquist E."/>
            <person name="Lipzen A."/>
            <person name="Logrieco A.F."/>
            <person name="MacCabe A."/>
            <person name="Maekelae M.R."/>
            <person name="Malavazi I."/>
            <person name="Melin P."/>
            <person name="Meyer V."/>
            <person name="Mielnichuk N."/>
            <person name="Miskei M."/>
            <person name="Molnar A.P."/>
            <person name="Mule G."/>
            <person name="Ngan C.Y."/>
            <person name="Orejas M."/>
            <person name="Orosz E."/>
            <person name="Ouedraogo J.P."/>
            <person name="Overkamp K.M."/>
            <person name="Park H.-S."/>
            <person name="Perrone G."/>
            <person name="Piumi F."/>
            <person name="Punt P.J."/>
            <person name="Ram A.F."/>
            <person name="Ramon A."/>
            <person name="Rauscher S."/>
            <person name="Record E."/>
            <person name="Riano-Pachon D.M."/>
            <person name="Robert V."/>
            <person name="Roehrig J."/>
            <person name="Ruller R."/>
            <person name="Salamov A."/>
            <person name="Salih N.S."/>
            <person name="Samson R.A."/>
            <person name="Sandor E."/>
            <person name="Sanguinetti M."/>
            <person name="Schuetze T."/>
            <person name="Sepcic K."/>
            <person name="Shelest E."/>
            <person name="Sherlock G."/>
            <person name="Sophianopoulou V."/>
            <person name="Squina F.M."/>
            <person name="Sun H."/>
            <person name="Susca A."/>
            <person name="Todd R.B."/>
            <person name="Tsang A."/>
            <person name="Unkles S.E."/>
            <person name="van de Wiele N."/>
            <person name="van Rossen-Uffink D."/>
            <person name="Oliveira J.V."/>
            <person name="Vesth T.C."/>
            <person name="Visser J."/>
            <person name="Yu J.-H."/>
            <person name="Zhou M."/>
            <person name="Andersen M.R."/>
            <person name="Archer D.B."/>
            <person name="Baker S.E."/>
            <person name="Benoit I."/>
            <person name="Brakhage A.A."/>
            <person name="Braus G.H."/>
            <person name="Fischer R."/>
            <person name="Frisvad J.C."/>
            <person name="Goldman G.H."/>
            <person name="Houbraken J."/>
            <person name="Oakley B."/>
            <person name="Pocsi I."/>
            <person name="Scazzocchio C."/>
            <person name="Seiboth B."/>
            <person name="vanKuyk P.A."/>
            <person name="Wortman J."/>
            <person name="Dyer P.S."/>
            <person name="Grigoriev I.V."/>
        </authorList>
    </citation>
    <scope>NUCLEOTIDE SEQUENCE [LARGE SCALE GENOMIC DNA]</scope>
    <source>
        <strain evidence="4">ITEM 5010</strain>
    </source>
</reference>
<dbReference type="InterPro" id="IPR056884">
    <property type="entry name" value="NPHP3-like_N"/>
</dbReference>
<accession>A0A1R3R7U4</accession>
<evidence type="ECO:0000313" key="3">
    <source>
        <dbReference type="EMBL" id="OOF90562.1"/>
    </source>
</evidence>
<dbReference type="Pfam" id="PF24883">
    <property type="entry name" value="NPHP3_N"/>
    <property type="match status" value="1"/>
</dbReference>
<evidence type="ECO:0000256" key="1">
    <source>
        <dbReference type="ARBA" id="ARBA00022737"/>
    </source>
</evidence>
<evidence type="ECO:0000259" key="2">
    <source>
        <dbReference type="Pfam" id="PF24883"/>
    </source>
</evidence>
<keyword evidence="4" id="KW-1185">Reference proteome</keyword>
<sequence>MSPTLDLYIAIYNEGTCPEHWALYLDDGQPSHKTLLSAKTSGHGPPKSRLESRHTRTLYEQDEVISVGTIAAVHINMVYAIAGGLKITDVGIHRLNYIVQMQQNESQDLLASLRQALVPDDFCQEQHFADYQSQLQARFRCGCGINDIKSNKVYQCWRKSDKSRTLILRGRTAQTNSPLSWLSSTAVELVDTLRKDEGDSAMVAYYFCRREGMDDDHMHTALARMIYHIFKAKPAMLKDRRTYQGWADVLESTKWKKKDIKTACQLFVSVLDQLDRVYLILDRPETCKAGDPGLSRILEESQRSACVLKTFVVVDKDTADRGEVESWKESARAKTLDIIDLDQ</sequence>
<organism evidence="3 4">
    <name type="scientific">Aspergillus carbonarius (strain ITEM 5010)</name>
    <dbReference type="NCBI Taxonomy" id="602072"/>
    <lineage>
        <taxon>Eukaryota</taxon>
        <taxon>Fungi</taxon>
        <taxon>Dikarya</taxon>
        <taxon>Ascomycota</taxon>
        <taxon>Pezizomycotina</taxon>
        <taxon>Eurotiomycetes</taxon>
        <taxon>Eurotiomycetidae</taxon>
        <taxon>Eurotiales</taxon>
        <taxon>Aspergillaceae</taxon>
        <taxon>Aspergillus</taxon>
        <taxon>Aspergillus subgen. Circumdati</taxon>
    </lineage>
</organism>
<dbReference type="STRING" id="602072.A0A1R3R7U4"/>
<dbReference type="VEuPathDB" id="FungiDB:ASPCADRAFT_135030"/>
<feature type="domain" description="Nephrocystin 3-like N-terminal" evidence="2">
    <location>
        <begin position="149"/>
        <end position="312"/>
    </location>
</feature>
<dbReference type="Proteomes" id="UP000188318">
    <property type="component" value="Unassembled WGS sequence"/>
</dbReference>
<protein>
    <recommendedName>
        <fullName evidence="2">Nephrocystin 3-like N-terminal domain-containing protein</fullName>
    </recommendedName>
</protein>
<dbReference type="AlphaFoldDB" id="A0A1R3R7U4"/>
<proteinExistence type="predicted"/>